<dbReference type="PANTHER" id="PTHR11365">
    <property type="entry name" value="5-OXOPROLINASE RELATED"/>
    <property type="match status" value="1"/>
</dbReference>
<dbReference type="InterPro" id="IPR045079">
    <property type="entry name" value="Oxoprolinase-like"/>
</dbReference>
<dbReference type="AlphaFoldDB" id="A0A382EHH1"/>
<feature type="domain" description="Hydantoinase B/oxoprolinase" evidence="1">
    <location>
        <begin position="2"/>
        <end position="111"/>
    </location>
</feature>
<evidence type="ECO:0000313" key="2">
    <source>
        <dbReference type="EMBL" id="SVB50188.1"/>
    </source>
</evidence>
<dbReference type="EMBL" id="UINC01044567">
    <property type="protein sequence ID" value="SVB50188.1"/>
    <property type="molecule type" value="Genomic_DNA"/>
</dbReference>
<evidence type="ECO:0000259" key="1">
    <source>
        <dbReference type="Pfam" id="PF02538"/>
    </source>
</evidence>
<sequence length="112" mass="12191">MDPVTFEVIRNAVVNMTEEMAVTVRRAAFSTNIKTRADFSCAFFDSKLRCIAQSFAQPAHLVAMATIAPVSIREFGPDHLDAGDAIVVNDPHRGASHLNDVTIISPVEIHGQ</sequence>
<accession>A0A382EHH1</accession>
<dbReference type="InterPro" id="IPR003692">
    <property type="entry name" value="Hydantoinase_B"/>
</dbReference>
<dbReference type="GO" id="GO:0017168">
    <property type="term" value="F:5-oxoprolinase (ATP-hydrolyzing) activity"/>
    <property type="evidence" value="ECO:0007669"/>
    <property type="project" value="TreeGrafter"/>
</dbReference>
<dbReference type="GO" id="GO:0005829">
    <property type="term" value="C:cytosol"/>
    <property type="evidence" value="ECO:0007669"/>
    <property type="project" value="TreeGrafter"/>
</dbReference>
<dbReference type="PANTHER" id="PTHR11365:SF23">
    <property type="entry name" value="HYPOTHETICAL 5-OXOPROLINASE (EUROFUNG)-RELATED"/>
    <property type="match status" value="1"/>
</dbReference>
<gene>
    <name evidence="2" type="ORF">METZ01_LOCUS203042</name>
</gene>
<proteinExistence type="predicted"/>
<reference evidence="2" key="1">
    <citation type="submission" date="2018-05" db="EMBL/GenBank/DDBJ databases">
        <authorList>
            <person name="Lanie J.A."/>
            <person name="Ng W.-L."/>
            <person name="Kazmierczak K.M."/>
            <person name="Andrzejewski T.M."/>
            <person name="Davidsen T.M."/>
            <person name="Wayne K.J."/>
            <person name="Tettelin H."/>
            <person name="Glass J.I."/>
            <person name="Rusch D."/>
            <person name="Podicherti R."/>
            <person name="Tsui H.-C.T."/>
            <person name="Winkler M.E."/>
        </authorList>
    </citation>
    <scope>NUCLEOTIDE SEQUENCE</scope>
</reference>
<dbReference type="GO" id="GO:0006749">
    <property type="term" value="P:glutathione metabolic process"/>
    <property type="evidence" value="ECO:0007669"/>
    <property type="project" value="TreeGrafter"/>
</dbReference>
<organism evidence="2">
    <name type="scientific">marine metagenome</name>
    <dbReference type="NCBI Taxonomy" id="408172"/>
    <lineage>
        <taxon>unclassified sequences</taxon>
        <taxon>metagenomes</taxon>
        <taxon>ecological metagenomes</taxon>
    </lineage>
</organism>
<protein>
    <recommendedName>
        <fullName evidence="1">Hydantoinase B/oxoprolinase domain-containing protein</fullName>
    </recommendedName>
</protein>
<feature type="non-terminal residue" evidence="2">
    <location>
        <position position="112"/>
    </location>
</feature>
<dbReference type="Pfam" id="PF02538">
    <property type="entry name" value="Hydantoinase_B"/>
    <property type="match status" value="1"/>
</dbReference>
<name>A0A382EHH1_9ZZZZ</name>